<dbReference type="Proteomes" id="UP000216533">
    <property type="component" value="Unassembled WGS sequence"/>
</dbReference>
<dbReference type="RefSeq" id="WP_094450404.1">
    <property type="nucleotide sequence ID" value="NZ_NMVI01000014.1"/>
</dbReference>
<reference evidence="1 2" key="1">
    <citation type="submission" date="2017-07" db="EMBL/GenBank/DDBJ databases">
        <title>Draft whole genome sequences of clinical Proprionibacteriaceae strains.</title>
        <authorList>
            <person name="Bernier A.-M."/>
            <person name="Bernard K."/>
            <person name="Domingo M.-C."/>
        </authorList>
    </citation>
    <scope>NUCLEOTIDE SEQUENCE [LARGE SCALE GENOMIC DNA]</scope>
    <source>
        <strain evidence="1 2">NML 160184</strain>
    </source>
</reference>
<proteinExistence type="predicted"/>
<dbReference type="AlphaFoldDB" id="A0A255E996"/>
<protein>
    <recommendedName>
        <fullName evidence="3">DUF559 domain-containing protein</fullName>
    </recommendedName>
</protein>
<dbReference type="EMBL" id="NMVI01000014">
    <property type="protein sequence ID" value="OYN88086.1"/>
    <property type="molecule type" value="Genomic_DNA"/>
</dbReference>
<evidence type="ECO:0008006" key="3">
    <source>
        <dbReference type="Google" id="ProtNLM"/>
    </source>
</evidence>
<sequence length="288" mass="31835">MALILTGTNWRDRGVTRSQLSGPRYQRLFRNVYARASDHLSDDDWVTAARLAMGPDTVATGLAALRHHGCPHGASLPVHLVTTRTGVRGRPGIQVSHVTELPPHTAGIASATSAYRAYAGYASMVDAVAVGDWLLESGQLTPTEMTDLGAAYGGRLRQLAALVRLGAQSWRETQLRLALVLAGLPEPAINVAVDHPGRVAFSPDLSYDEHRLALEYEGRHHLTDTVQWSSDIERYEELSLRWRVLRVTAERMRRPRELVTTVWQELRASGYRGPAPRFAGAWCAAFPW</sequence>
<comment type="caution">
    <text evidence="1">The sequence shown here is derived from an EMBL/GenBank/DDBJ whole genome shotgun (WGS) entry which is preliminary data.</text>
</comment>
<organism evidence="1 2">
    <name type="scientific">Parenemella sanctibonifatiensis</name>
    <dbReference type="NCBI Taxonomy" id="2016505"/>
    <lineage>
        <taxon>Bacteria</taxon>
        <taxon>Bacillati</taxon>
        <taxon>Actinomycetota</taxon>
        <taxon>Actinomycetes</taxon>
        <taxon>Propionibacteriales</taxon>
        <taxon>Propionibacteriaceae</taxon>
        <taxon>Parenemella</taxon>
    </lineage>
</organism>
<name>A0A255E996_9ACTN</name>
<gene>
    <name evidence="1" type="ORF">CGZ92_05585</name>
</gene>
<accession>A0A255E996</accession>
<evidence type="ECO:0000313" key="1">
    <source>
        <dbReference type="EMBL" id="OYN88086.1"/>
    </source>
</evidence>
<evidence type="ECO:0000313" key="2">
    <source>
        <dbReference type="Proteomes" id="UP000216533"/>
    </source>
</evidence>